<dbReference type="InterPro" id="IPR008313">
    <property type="entry name" value="GH125"/>
</dbReference>
<dbReference type="AlphaFoldDB" id="A0A9N9IBE5"/>
<dbReference type="EMBL" id="CAJVPS010029305">
    <property type="protein sequence ID" value="CAG8728477.1"/>
    <property type="molecule type" value="Genomic_DNA"/>
</dbReference>
<sequence>VMTSENDTEIIESLELLKNVGSHTGYLSQAFWYNDTEKQLGSDFGAANSLFGEAILRLARDQPHVLFDRPPPDNHPYIA</sequence>
<accession>A0A9N9IBE5</accession>
<gene>
    <name evidence="1" type="ORF">ALEPTO_LOCUS12527</name>
</gene>
<keyword evidence="2" id="KW-1185">Reference proteome</keyword>
<dbReference type="Proteomes" id="UP000789508">
    <property type="component" value="Unassembled WGS sequence"/>
</dbReference>
<dbReference type="Pfam" id="PF06824">
    <property type="entry name" value="Glyco_hydro_125"/>
    <property type="match status" value="1"/>
</dbReference>
<dbReference type="InterPro" id="IPR008928">
    <property type="entry name" value="6-hairpin_glycosidase_sf"/>
</dbReference>
<dbReference type="Gene3D" id="1.50.10.10">
    <property type="match status" value="1"/>
</dbReference>
<protein>
    <submittedName>
        <fullName evidence="1">1151_t:CDS:1</fullName>
    </submittedName>
</protein>
<organism evidence="1 2">
    <name type="scientific">Ambispora leptoticha</name>
    <dbReference type="NCBI Taxonomy" id="144679"/>
    <lineage>
        <taxon>Eukaryota</taxon>
        <taxon>Fungi</taxon>
        <taxon>Fungi incertae sedis</taxon>
        <taxon>Mucoromycota</taxon>
        <taxon>Glomeromycotina</taxon>
        <taxon>Glomeromycetes</taxon>
        <taxon>Archaeosporales</taxon>
        <taxon>Ambisporaceae</taxon>
        <taxon>Ambispora</taxon>
    </lineage>
</organism>
<comment type="caution">
    <text evidence="1">The sequence shown here is derived from an EMBL/GenBank/DDBJ whole genome shotgun (WGS) entry which is preliminary data.</text>
</comment>
<dbReference type="GO" id="GO:0005975">
    <property type="term" value="P:carbohydrate metabolic process"/>
    <property type="evidence" value="ECO:0007669"/>
    <property type="project" value="InterPro"/>
</dbReference>
<feature type="non-terminal residue" evidence="1">
    <location>
        <position position="1"/>
    </location>
</feature>
<reference evidence="1" key="1">
    <citation type="submission" date="2021-06" db="EMBL/GenBank/DDBJ databases">
        <authorList>
            <person name="Kallberg Y."/>
            <person name="Tangrot J."/>
            <person name="Rosling A."/>
        </authorList>
    </citation>
    <scope>NUCLEOTIDE SEQUENCE</scope>
    <source>
        <strain evidence="1">FL130A</strain>
    </source>
</reference>
<dbReference type="OrthoDB" id="7771656at2759"/>
<dbReference type="GO" id="GO:0003824">
    <property type="term" value="F:catalytic activity"/>
    <property type="evidence" value="ECO:0007669"/>
    <property type="project" value="UniProtKB-ARBA"/>
</dbReference>
<name>A0A9N9IBE5_9GLOM</name>
<proteinExistence type="predicted"/>
<dbReference type="InterPro" id="IPR012341">
    <property type="entry name" value="6hp_glycosidase-like_sf"/>
</dbReference>
<evidence type="ECO:0000313" key="2">
    <source>
        <dbReference type="Proteomes" id="UP000789508"/>
    </source>
</evidence>
<feature type="non-terminal residue" evidence="1">
    <location>
        <position position="79"/>
    </location>
</feature>
<dbReference type="SUPFAM" id="SSF48208">
    <property type="entry name" value="Six-hairpin glycosidases"/>
    <property type="match status" value="1"/>
</dbReference>
<evidence type="ECO:0000313" key="1">
    <source>
        <dbReference type="EMBL" id="CAG8728477.1"/>
    </source>
</evidence>